<feature type="coiled-coil region" evidence="1">
    <location>
        <begin position="182"/>
        <end position="232"/>
    </location>
</feature>
<reference evidence="2 3" key="1">
    <citation type="submission" date="2024-04" db="EMBL/GenBank/DDBJ databases">
        <title>Tritrichomonas musculus Genome.</title>
        <authorList>
            <person name="Alves-Ferreira E."/>
            <person name="Grigg M."/>
            <person name="Lorenzi H."/>
            <person name="Galac M."/>
        </authorList>
    </citation>
    <scope>NUCLEOTIDE SEQUENCE [LARGE SCALE GENOMIC DNA]</scope>
    <source>
        <strain evidence="2 3">EAF2021</strain>
    </source>
</reference>
<name>A0ABR2H614_9EUKA</name>
<dbReference type="EMBL" id="JAPFFF010000043">
    <property type="protein sequence ID" value="KAK8841022.1"/>
    <property type="molecule type" value="Genomic_DNA"/>
</dbReference>
<evidence type="ECO:0000313" key="2">
    <source>
        <dbReference type="EMBL" id="KAK8841022.1"/>
    </source>
</evidence>
<proteinExistence type="predicted"/>
<evidence type="ECO:0000313" key="3">
    <source>
        <dbReference type="Proteomes" id="UP001470230"/>
    </source>
</evidence>
<gene>
    <name evidence="2" type="ORF">M9Y10_027859</name>
</gene>
<keyword evidence="1" id="KW-0175">Coiled coil</keyword>
<comment type="caution">
    <text evidence="2">The sequence shown here is derived from an EMBL/GenBank/DDBJ whole genome shotgun (WGS) entry which is preliminary data.</text>
</comment>
<organism evidence="2 3">
    <name type="scientific">Tritrichomonas musculus</name>
    <dbReference type="NCBI Taxonomy" id="1915356"/>
    <lineage>
        <taxon>Eukaryota</taxon>
        <taxon>Metamonada</taxon>
        <taxon>Parabasalia</taxon>
        <taxon>Tritrichomonadida</taxon>
        <taxon>Tritrichomonadidae</taxon>
        <taxon>Tritrichomonas</taxon>
    </lineage>
</organism>
<evidence type="ECO:0000256" key="1">
    <source>
        <dbReference type="SAM" id="Coils"/>
    </source>
</evidence>
<dbReference type="Proteomes" id="UP001470230">
    <property type="component" value="Unassembled WGS sequence"/>
</dbReference>
<keyword evidence="3" id="KW-1185">Reference proteome</keyword>
<accession>A0ABR2H614</accession>
<sequence>MFFETENNNEPEDLSLEGEFVRHTLSLFGCLFDNRAFPYIGNIDYDVSEDDAPVEEEEEDTYDPHPEFESMLCNFRTREVYKNELNARKSVIDEITAKEDIIKENINKPETDNLYVGERLQPHTIYGKSSEAELNKKIKDTIAKSQQFRNKKREMLLAAKKNATFNAGRQGYKESKDLIAYIEKLKRAEESQRNKFAEERKEEMIRRREKQIEKKEIEIEKQEKARKAIENMPYRSNRKDTLDFRQREKEHRKEIERMTLIRKKARKSANERTKTLRPKVKIEYEPIFHL</sequence>
<protein>
    <submittedName>
        <fullName evidence="2">Uncharacterized protein</fullName>
    </submittedName>
</protein>